<comment type="caution">
    <text evidence="2">The sequence shown here is derived from an EMBL/GenBank/DDBJ whole genome shotgun (WGS) entry which is preliminary data.</text>
</comment>
<gene>
    <name evidence="2" type="ORF">NDU88_006327</name>
</gene>
<sequence length="186" mass="20273">MEKGALGVGTSKGVRQILQIECSPNRFQPLEDMEGMVAKEKEVGGGRPPQRASLDGFVSKGLGREAQFLEIEKMDKGPSLEGGTEEVRRKIQGPRTRSLSSQIPVRAPSRGEDGQQWDSAEELPNHPIAGMLRALSLEVKGGFETLINNQKEIRSLCETLGEKIDDLAGRTAALEEQVSELMSAMK</sequence>
<dbReference type="EMBL" id="JANPWB010000002">
    <property type="protein sequence ID" value="KAJ1210965.1"/>
    <property type="molecule type" value="Genomic_DNA"/>
</dbReference>
<proteinExistence type="predicted"/>
<evidence type="ECO:0000313" key="3">
    <source>
        <dbReference type="Proteomes" id="UP001066276"/>
    </source>
</evidence>
<feature type="region of interest" description="Disordered" evidence="1">
    <location>
        <begin position="75"/>
        <end position="116"/>
    </location>
</feature>
<evidence type="ECO:0000313" key="2">
    <source>
        <dbReference type="EMBL" id="KAJ1210965.1"/>
    </source>
</evidence>
<reference evidence="2" key="1">
    <citation type="journal article" date="2022" name="bioRxiv">
        <title>Sequencing and chromosome-scale assembly of the giantPleurodeles waltlgenome.</title>
        <authorList>
            <person name="Brown T."/>
            <person name="Elewa A."/>
            <person name="Iarovenko S."/>
            <person name="Subramanian E."/>
            <person name="Araus A.J."/>
            <person name="Petzold A."/>
            <person name="Susuki M."/>
            <person name="Suzuki K.-i.T."/>
            <person name="Hayashi T."/>
            <person name="Toyoda A."/>
            <person name="Oliveira C."/>
            <person name="Osipova E."/>
            <person name="Leigh N.D."/>
            <person name="Simon A."/>
            <person name="Yun M.H."/>
        </authorList>
    </citation>
    <scope>NUCLEOTIDE SEQUENCE</scope>
    <source>
        <strain evidence="2">20211129_DDA</strain>
        <tissue evidence="2">Liver</tissue>
    </source>
</reference>
<evidence type="ECO:0000256" key="1">
    <source>
        <dbReference type="SAM" id="MobiDB-lite"/>
    </source>
</evidence>
<keyword evidence="3" id="KW-1185">Reference proteome</keyword>
<protein>
    <submittedName>
        <fullName evidence="2">Uncharacterized protein</fullName>
    </submittedName>
</protein>
<dbReference type="AlphaFoldDB" id="A0AAV7WA95"/>
<name>A0AAV7WA95_PLEWA</name>
<organism evidence="2 3">
    <name type="scientific">Pleurodeles waltl</name>
    <name type="common">Iberian ribbed newt</name>
    <dbReference type="NCBI Taxonomy" id="8319"/>
    <lineage>
        <taxon>Eukaryota</taxon>
        <taxon>Metazoa</taxon>
        <taxon>Chordata</taxon>
        <taxon>Craniata</taxon>
        <taxon>Vertebrata</taxon>
        <taxon>Euteleostomi</taxon>
        <taxon>Amphibia</taxon>
        <taxon>Batrachia</taxon>
        <taxon>Caudata</taxon>
        <taxon>Salamandroidea</taxon>
        <taxon>Salamandridae</taxon>
        <taxon>Pleurodelinae</taxon>
        <taxon>Pleurodeles</taxon>
    </lineage>
</organism>
<dbReference type="Proteomes" id="UP001066276">
    <property type="component" value="Chromosome 1_2"/>
</dbReference>
<accession>A0AAV7WA95</accession>